<dbReference type="CDD" id="cd00077">
    <property type="entry name" value="HDc"/>
    <property type="match status" value="1"/>
</dbReference>
<gene>
    <name evidence="2" type="ordered locus">Halha_1854</name>
</gene>
<dbReference type="InterPro" id="IPR039967">
    <property type="entry name" value="MJ1020-like"/>
</dbReference>
<dbReference type="eggNOG" id="COG3294">
    <property type="taxonomic scope" value="Bacteria"/>
</dbReference>
<dbReference type="PATRIC" id="fig|748449.3.peg.1785"/>
<sequence length="221" mass="25095">MSKITLQEIKDNERIKSYIKNANQQLDKLGYTEHGFRHAGLVSEVAGRILEKLNYPQRKIELAQIAGYLHDIGNLINRENHGHYSALLVERILNQKDVCYDEIATIMGAVGNHDHKDGAPVNAITAALIIADKSDVHHTRVRNKDFATFDIHDRVNYAAKGSDLIVNKKEETITLNVEIDTEISLVMEYFEIFLDRMMLCRKAAEVLDCKFHLIINGAQIL</sequence>
<dbReference type="Pfam" id="PF01966">
    <property type="entry name" value="HD"/>
    <property type="match status" value="1"/>
</dbReference>
<protein>
    <submittedName>
        <fullName evidence="2">HD domain-containing protein</fullName>
    </submittedName>
</protein>
<dbReference type="Gene3D" id="1.10.3210.10">
    <property type="entry name" value="Hypothetical protein af1432"/>
    <property type="match status" value="1"/>
</dbReference>
<dbReference type="Proteomes" id="UP000010880">
    <property type="component" value="Chromosome"/>
</dbReference>
<accession>L0K903</accession>
<dbReference type="HOGENOM" id="CLU_081221_0_0_9"/>
<dbReference type="InterPro" id="IPR003607">
    <property type="entry name" value="HD/PDEase_dom"/>
</dbReference>
<dbReference type="PANTHER" id="PTHR40517:SF1">
    <property type="entry name" value="METAL-DEPENDENT PHOSPHOHYDROLASE, HD SUPERFAMILY-RELATED"/>
    <property type="match status" value="1"/>
</dbReference>
<dbReference type="InterPro" id="IPR006674">
    <property type="entry name" value="HD_domain"/>
</dbReference>
<dbReference type="EMBL" id="CP003359">
    <property type="protein sequence ID" value="AGB41767.1"/>
    <property type="molecule type" value="Genomic_DNA"/>
</dbReference>
<dbReference type="OrthoDB" id="247014at2"/>
<keyword evidence="3" id="KW-1185">Reference proteome</keyword>
<evidence type="ECO:0000313" key="3">
    <source>
        <dbReference type="Proteomes" id="UP000010880"/>
    </source>
</evidence>
<organism evidence="2 3">
    <name type="scientific">Halobacteroides halobius (strain ATCC 35273 / DSM 5150 / MD-1)</name>
    <dbReference type="NCBI Taxonomy" id="748449"/>
    <lineage>
        <taxon>Bacteria</taxon>
        <taxon>Bacillati</taxon>
        <taxon>Bacillota</taxon>
        <taxon>Clostridia</taxon>
        <taxon>Halanaerobiales</taxon>
        <taxon>Halobacteroidaceae</taxon>
        <taxon>Halobacteroides</taxon>
    </lineage>
</organism>
<proteinExistence type="predicted"/>
<dbReference type="PANTHER" id="PTHR40517">
    <property type="entry name" value="METAL-DEPENDENT PHOSPHOHYDROLASE, HD SUPERFAMILY-RELATED"/>
    <property type="match status" value="1"/>
</dbReference>
<evidence type="ECO:0000259" key="1">
    <source>
        <dbReference type="SMART" id="SM00471"/>
    </source>
</evidence>
<dbReference type="SMART" id="SM00471">
    <property type="entry name" value="HDc"/>
    <property type="match status" value="1"/>
</dbReference>
<dbReference type="AlphaFoldDB" id="L0K903"/>
<dbReference type="SUPFAM" id="SSF109604">
    <property type="entry name" value="HD-domain/PDEase-like"/>
    <property type="match status" value="1"/>
</dbReference>
<dbReference type="KEGG" id="hhl:Halha_1854"/>
<name>L0K903_HALHC</name>
<dbReference type="RefSeq" id="WP_015327483.1">
    <property type="nucleotide sequence ID" value="NC_019978.1"/>
</dbReference>
<reference evidence="3" key="1">
    <citation type="submission" date="2012-02" db="EMBL/GenBank/DDBJ databases">
        <title>The complete genome of Halobacteroides halobius DSM 5150.</title>
        <authorList>
            <person name="Lucas S."/>
            <person name="Copeland A."/>
            <person name="Lapidus A."/>
            <person name="Glavina del Rio T."/>
            <person name="Dalin E."/>
            <person name="Tice H."/>
            <person name="Bruce D."/>
            <person name="Goodwin L."/>
            <person name="Pitluck S."/>
            <person name="Peters L."/>
            <person name="Mikhailova N."/>
            <person name="Gu W."/>
            <person name="Kyrpides N."/>
            <person name="Mavromatis K."/>
            <person name="Ivanova N."/>
            <person name="Brettin T."/>
            <person name="Detter J.C."/>
            <person name="Han C."/>
            <person name="Larimer F."/>
            <person name="Land M."/>
            <person name="Hauser L."/>
            <person name="Markowitz V."/>
            <person name="Cheng J.-F."/>
            <person name="Hugenholtz P."/>
            <person name="Woyke T."/>
            <person name="Wu D."/>
            <person name="Tindall B."/>
            <person name="Pomrenke H."/>
            <person name="Brambilla E."/>
            <person name="Klenk H.-P."/>
            <person name="Eisen J.A."/>
        </authorList>
    </citation>
    <scope>NUCLEOTIDE SEQUENCE [LARGE SCALE GENOMIC DNA]</scope>
    <source>
        <strain evidence="3">ATCC 35273 / DSM 5150 / MD-1</strain>
    </source>
</reference>
<dbReference type="STRING" id="748449.Halha_1854"/>
<evidence type="ECO:0000313" key="2">
    <source>
        <dbReference type="EMBL" id="AGB41767.1"/>
    </source>
</evidence>
<feature type="domain" description="HD/PDEase" evidence="1">
    <location>
        <begin position="31"/>
        <end position="146"/>
    </location>
</feature>